<dbReference type="STRING" id="980251.GCA_001642875_04014"/>
<dbReference type="RefSeq" id="WP_075086020.1">
    <property type="nucleotide sequence ID" value="NZ_CP042912.1"/>
</dbReference>
<reference evidence="2 3" key="1">
    <citation type="submission" date="2019-08" db="EMBL/GenBank/DDBJ databases">
        <title>Deep-cultivation of Planctomycetes and their phenomic and genomic characterization uncovers novel biology.</title>
        <authorList>
            <person name="Wiegand S."/>
            <person name="Jogler M."/>
            <person name="Boedeker C."/>
            <person name="Pinto D."/>
            <person name="Vollmers J."/>
            <person name="Rivas-Marin E."/>
            <person name="Kohn T."/>
            <person name="Peeters S.H."/>
            <person name="Heuer A."/>
            <person name="Rast P."/>
            <person name="Oberbeckmann S."/>
            <person name="Bunk B."/>
            <person name="Jeske O."/>
            <person name="Meyerdierks A."/>
            <person name="Storesund J.E."/>
            <person name="Kallscheuer N."/>
            <person name="Luecker S."/>
            <person name="Lage O.M."/>
            <person name="Pohl T."/>
            <person name="Merkel B.J."/>
            <person name="Hornburger P."/>
            <person name="Mueller R.-W."/>
            <person name="Bruemmer F."/>
            <person name="Labrenz M."/>
            <person name="Spormann A.M."/>
            <person name="Op den Camp H."/>
            <person name="Overmann J."/>
            <person name="Amann R."/>
            <person name="Jetten M.S.M."/>
            <person name="Mascher T."/>
            <person name="Medema M.H."/>
            <person name="Devos D.P."/>
            <person name="Kaster A.-K."/>
            <person name="Ovreas L."/>
            <person name="Rohde M."/>
            <person name="Galperin M.Y."/>
            <person name="Jogler C."/>
        </authorList>
    </citation>
    <scope>NUCLEOTIDE SEQUENCE [LARGE SCALE GENOMIC DNA]</scope>
    <source>
        <strain evidence="2 3">FC18</strain>
    </source>
</reference>
<gene>
    <name evidence="2" type="ORF">MFFC18_29450</name>
</gene>
<dbReference type="Proteomes" id="UP000322214">
    <property type="component" value="Chromosome"/>
</dbReference>
<dbReference type="Gene3D" id="2.40.10.220">
    <property type="entry name" value="predicted glycosyltransferase like domains"/>
    <property type="match status" value="1"/>
</dbReference>
<proteinExistence type="predicted"/>
<keyword evidence="3" id="KW-1185">Reference proteome</keyword>
<organism evidence="2 3">
    <name type="scientific">Mariniblastus fucicola</name>
    <dbReference type="NCBI Taxonomy" id="980251"/>
    <lineage>
        <taxon>Bacteria</taxon>
        <taxon>Pseudomonadati</taxon>
        <taxon>Planctomycetota</taxon>
        <taxon>Planctomycetia</taxon>
        <taxon>Pirellulales</taxon>
        <taxon>Pirellulaceae</taxon>
        <taxon>Mariniblastus</taxon>
    </lineage>
</organism>
<protein>
    <recommendedName>
        <fullName evidence="1">PilZ domain-containing protein</fullName>
    </recommendedName>
</protein>
<dbReference type="InterPro" id="IPR009875">
    <property type="entry name" value="PilZ_domain"/>
</dbReference>
<evidence type="ECO:0000313" key="3">
    <source>
        <dbReference type="Proteomes" id="UP000322214"/>
    </source>
</evidence>
<dbReference type="KEGG" id="mff:MFFC18_29450"/>
<dbReference type="GO" id="GO:0035438">
    <property type="term" value="F:cyclic-di-GMP binding"/>
    <property type="evidence" value="ECO:0007669"/>
    <property type="project" value="InterPro"/>
</dbReference>
<evidence type="ECO:0000313" key="2">
    <source>
        <dbReference type="EMBL" id="QEG23053.1"/>
    </source>
</evidence>
<accession>A0A5B9PKW9</accession>
<sequence length="123" mass="13605">MLRSSASTGNPEFKRVVDSLLLSVSNFDRLENRSAIREPLVVPVRVAFCDSPTRMPGFTRNVSVTGVGLLLPAACNEGGRAVITMERTDGRGKHSVLSECRWCKPFGESWMFSGWQFIKVKLG</sequence>
<dbReference type="OrthoDB" id="271863at2"/>
<name>A0A5B9PKW9_9BACT</name>
<feature type="domain" description="PilZ" evidence="1">
    <location>
        <begin position="32"/>
        <end position="118"/>
    </location>
</feature>
<dbReference type="Pfam" id="PF07238">
    <property type="entry name" value="PilZ"/>
    <property type="match status" value="1"/>
</dbReference>
<dbReference type="EMBL" id="CP042912">
    <property type="protein sequence ID" value="QEG23053.1"/>
    <property type="molecule type" value="Genomic_DNA"/>
</dbReference>
<dbReference type="AlphaFoldDB" id="A0A5B9PKW9"/>
<evidence type="ECO:0000259" key="1">
    <source>
        <dbReference type="Pfam" id="PF07238"/>
    </source>
</evidence>